<dbReference type="PROSITE" id="PS51257">
    <property type="entry name" value="PROKAR_LIPOPROTEIN"/>
    <property type="match status" value="1"/>
</dbReference>
<dbReference type="STRING" id="288992.SAMN04488522_103663"/>
<dbReference type="InterPro" id="IPR010895">
    <property type="entry name" value="CHRD"/>
</dbReference>
<feature type="transmembrane region" description="Helical" evidence="1">
    <location>
        <begin position="12"/>
        <end position="32"/>
    </location>
</feature>
<protein>
    <submittedName>
        <fullName evidence="3">CHRD domain-containing protein</fullName>
    </submittedName>
</protein>
<feature type="domain" description="CHRD" evidence="2">
    <location>
        <begin position="49"/>
        <end position="161"/>
    </location>
</feature>
<accession>A0A1M5EI49</accession>
<dbReference type="AlphaFoldDB" id="A0A1M5EI49"/>
<keyword evidence="1" id="KW-0812">Transmembrane</keyword>
<sequence length="164" mass="17632">MKTRINPKGISFSKPVILFSAICCMLVMFSSCKKKSQRPGGKTTETPYDITSVVNAGSTGSGSVATATLSATYSKSNKTLRYNLRFSGIEPGNINLHLGTATELGTLLANLKKEGEKYTSPLIGTVVLNEIGEKAVLENKAYINIISTRFPAGEIRGQLLINKK</sequence>
<dbReference type="EMBL" id="FQUQ01000003">
    <property type="protein sequence ID" value="SHF78938.1"/>
    <property type="molecule type" value="Genomic_DNA"/>
</dbReference>
<dbReference type="OrthoDB" id="571052at2"/>
<keyword evidence="1" id="KW-0472">Membrane</keyword>
<evidence type="ECO:0000256" key="1">
    <source>
        <dbReference type="SAM" id="Phobius"/>
    </source>
</evidence>
<evidence type="ECO:0000313" key="4">
    <source>
        <dbReference type="Proteomes" id="UP000184287"/>
    </source>
</evidence>
<dbReference type="Proteomes" id="UP000184287">
    <property type="component" value="Unassembled WGS sequence"/>
</dbReference>
<dbReference type="Pfam" id="PF07452">
    <property type="entry name" value="CHRD"/>
    <property type="match status" value="1"/>
</dbReference>
<evidence type="ECO:0000259" key="2">
    <source>
        <dbReference type="SMART" id="SM00754"/>
    </source>
</evidence>
<evidence type="ECO:0000313" key="3">
    <source>
        <dbReference type="EMBL" id="SHF78938.1"/>
    </source>
</evidence>
<dbReference type="RefSeq" id="WP_073232412.1">
    <property type="nucleotide sequence ID" value="NZ_FQUQ01000003.1"/>
</dbReference>
<organism evidence="3 4">
    <name type="scientific">Pedobacter caeni</name>
    <dbReference type="NCBI Taxonomy" id="288992"/>
    <lineage>
        <taxon>Bacteria</taxon>
        <taxon>Pseudomonadati</taxon>
        <taxon>Bacteroidota</taxon>
        <taxon>Sphingobacteriia</taxon>
        <taxon>Sphingobacteriales</taxon>
        <taxon>Sphingobacteriaceae</taxon>
        <taxon>Pedobacter</taxon>
    </lineage>
</organism>
<name>A0A1M5EI49_9SPHI</name>
<reference evidence="4" key="1">
    <citation type="submission" date="2016-11" db="EMBL/GenBank/DDBJ databases">
        <authorList>
            <person name="Varghese N."/>
            <person name="Submissions S."/>
        </authorList>
    </citation>
    <scope>NUCLEOTIDE SEQUENCE [LARGE SCALE GENOMIC DNA]</scope>
    <source>
        <strain evidence="4">DSM 16990</strain>
    </source>
</reference>
<dbReference type="SMART" id="SM00754">
    <property type="entry name" value="CHRD"/>
    <property type="match status" value="1"/>
</dbReference>
<keyword evidence="4" id="KW-1185">Reference proteome</keyword>
<gene>
    <name evidence="3" type="ORF">SAMN04488522_103663</name>
</gene>
<keyword evidence="1" id="KW-1133">Transmembrane helix</keyword>
<proteinExistence type="predicted"/>